<protein>
    <submittedName>
        <fullName evidence="2">Uncharacterized protein</fullName>
    </submittedName>
</protein>
<name>A0ABY7FXG9_MYAAR</name>
<evidence type="ECO:0000313" key="3">
    <source>
        <dbReference type="Proteomes" id="UP001164746"/>
    </source>
</evidence>
<evidence type="ECO:0000256" key="1">
    <source>
        <dbReference type="SAM" id="SignalP"/>
    </source>
</evidence>
<keyword evidence="1" id="KW-0732">Signal</keyword>
<organism evidence="2 3">
    <name type="scientific">Mya arenaria</name>
    <name type="common">Soft-shell clam</name>
    <dbReference type="NCBI Taxonomy" id="6604"/>
    <lineage>
        <taxon>Eukaryota</taxon>
        <taxon>Metazoa</taxon>
        <taxon>Spiralia</taxon>
        <taxon>Lophotrochozoa</taxon>
        <taxon>Mollusca</taxon>
        <taxon>Bivalvia</taxon>
        <taxon>Autobranchia</taxon>
        <taxon>Heteroconchia</taxon>
        <taxon>Euheterodonta</taxon>
        <taxon>Imparidentia</taxon>
        <taxon>Neoheterodontei</taxon>
        <taxon>Myida</taxon>
        <taxon>Myoidea</taxon>
        <taxon>Myidae</taxon>
        <taxon>Mya</taxon>
    </lineage>
</organism>
<reference evidence="2" key="1">
    <citation type="submission" date="2022-11" db="EMBL/GenBank/DDBJ databases">
        <title>Centuries of genome instability and evolution in soft-shell clam transmissible cancer (bioRxiv).</title>
        <authorList>
            <person name="Hart S.F.M."/>
            <person name="Yonemitsu M.A."/>
            <person name="Giersch R.M."/>
            <person name="Beal B.F."/>
            <person name="Arriagada G."/>
            <person name="Davis B.W."/>
            <person name="Ostrander E.A."/>
            <person name="Goff S.P."/>
            <person name="Metzger M.J."/>
        </authorList>
    </citation>
    <scope>NUCLEOTIDE SEQUENCE</scope>
    <source>
        <strain evidence="2">MELC-2E11</strain>
        <tissue evidence="2">Siphon/mantle</tissue>
    </source>
</reference>
<keyword evidence="3" id="KW-1185">Reference proteome</keyword>
<feature type="signal peptide" evidence="1">
    <location>
        <begin position="1"/>
        <end position="21"/>
    </location>
</feature>
<sequence>MKFHWAFFVFAVSLSVCDVWCQAPTETTLDIDCGTITDIYIGQVIPITVSAKFVPGTTVNDVSIELLPSTTELVMAFGSSPTSSKNHAELSITGNISAFVTHTYEDSTTDLTADIVQYDTRVVLELGDVSATSNGYELTVTYEVVFVSLGSMTDGATYWLSAGEAYTEGGNDYIWISQCDVIVHDVNSAHASATADPTFTFDPNSTIVNGVGHVTSLTMEIPRPRTAVTVEVAVLNTTRKDIFVQELKVTSVGSAYSYMFQVPNAVVKAWDKCPLVSHLVLDLGTLINKESQTASPNTADFQIVVEVVLHAASAPFDDVIDLSIGVDFDGTEIYLAPFSVTVSGGTPASIDSFTVSPTTENIEVGGAATASIDLTIPANTMQELSITISSAPQGVFNSALSILSVSPTEQGTGVLCGVNPQDTSIQLHASGVSHVFDSAVYTAKVTNFNWPAGSSANIKLTVAVMVVDNQGAVDGNQHVLDVSVNGMPDQTSNLNFDFNISHSCSSDTFLSGSILHFLLDVTTQRNVVAGPFTLEAPIPTDIANARLAIVGSSVINKGPNVACAPIADLSLETSDWKNGSGDNDRGVMRLPLMCNIQAVDDVSGDLMQLRVAVRLKDVPDLVTSDTSDTSVGMGIMFSENNIWTGSYTVSTVMPKSTATPVVLTGISVPDADVPTEFPGDWVVEWSPDNVKYYPSYVNFNTSLTASSAGDTTFSLERPLLGRYFRLVNSAGSCPPSDYSIVTKSTKLDAFFQPFGLVLDGDVETCVPLPSRNSTDTPQRLWVTMTTEYLGHVNQSMPFNVTLVGHGITCENRTADQVTVVSHPKSGNADVFQGRRPKCRLVAGGDVTDPVVTTRRSCTYMCACSDVSSCSEFNVMMHHKATTVPSAEDYKLCSIDVLYELLIGKLTINKENNAIQYMNDKITNIHHEQMCIIKYFFRKVNLINFIEHELTNSLEQLRNSK</sequence>
<dbReference type="EMBL" id="CP111025">
    <property type="protein sequence ID" value="WAR25431.1"/>
    <property type="molecule type" value="Genomic_DNA"/>
</dbReference>
<dbReference type="Proteomes" id="UP001164746">
    <property type="component" value="Chromosome 14"/>
</dbReference>
<gene>
    <name evidence="2" type="ORF">MAR_011135</name>
</gene>
<feature type="chain" id="PRO_5046015544" evidence="1">
    <location>
        <begin position="22"/>
        <end position="960"/>
    </location>
</feature>
<accession>A0ABY7FXG9</accession>
<evidence type="ECO:0000313" key="2">
    <source>
        <dbReference type="EMBL" id="WAR25431.1"/>
    </source>
</evidence>
<proteinExistence type="predicted"/>